<dbReference type="SUPFAM" id="SSF53474">
    <property type="entry name" value="alpha/beta-Hydrolases"/>
    <property type="match status" value="1"/>
</dbReference>
<dbReference type="GO" id="GO:0016787">
    <property type="term" value="F:hydrolase activity"/>
    <property type="evidence" value="ECO:0007669"/>
    <property type="project" value="UniProtKB-KW"/>
</dbReference>
<protein>
    <submittedName>
        <fullName evidence="1">Dienelactone hydrolase family protein</fullName>
        <ecNumber evidence="1">3.1.-.-</ecNumber>
    </submittedName>
</protein>
<gene>
    <name evidence="1" type="ORF">ACFPN1_14425</name>
</gene>
<comment type="caution">
    <text evidence="1">The sequence shown here is derived from an EMBL/GenBank/DDBJ whole genome shotgun (WGS) entry which is preliminary data.</text>
</comment>
<reference evidence="2" key="1">
    <citation type="journal article" date="2019" name="Int. J. Syst. Evol. Microbiol.">
        <title>The Global Catalogue of Microorganisms (GCM) 10K type strain sequencing project: providing services to taxonomists for standard genome sequencing and annotation.</title>
        <authorList>
            <consortium name="The Broad Institute Genomics Platform"/>
            <consortium name="The Broad Institute Genome Sequencing Center for Infectious Disease"/>
            <person name="Wu L."/>
            <person name="Ma J."/>
        </authorList>
    </citation>
    <scope>NUCLEOTIDE SEQUENCE [LARGE SCALE GENOMIC DNA]</scope>
    <source>
        <strain evidence="2">KACC 11407</strain>
    </source>
</reference>
<dbReference type="RefSeq" id="WP_386755849.1">
    <property type="nucleotide sequence ID" value="NZ_JBHSNM010000006.1"/>
</dbReference>
<name>A0ABW0SRT3_9GAMM</name>
<dbReference type="EMBL" id="JBHSNM010000006">
    <property type="protein sequence ID" value="MFC5571257.1"/>
    <property type="molecule type" value="Genomic_DNA"/>
</dbReference>
<dbReference type="Proteomes" id="UP001596036">
    <property type="component" value="Unassembled WGS sequence"/>
</dbReference>
<organism evidence="1 2">
    <name type="scientific">Lysobacter yangpyeongensis</name>
    <dbReference type="NCBI Taxonomy" id="346182"/>
    <lineage>
        <taxon>Bacteria</taxon>
        <taxon>Pseudomonadati</taxon>
        <taxon>Pseudomonadota</taxon>
        <taxon>Gammaproteobacteria</taxon>
        <taxon>Lysobacterales</taxon>
        <taxon>Lysobacteraceae</taxon>
        <taxon>Lysobacter</taxon>
    </lineage>
</organism>
<dbReference type="EC" id="3.1.-.-" evidence="1"/>
<proteinExistence type="predicted"/>
<accession>A0ABW0SRT3</accession>
<keyword evidence="1" id="KW-0378">Hydrolase</keyword>
<keyword evidence="2" id="KW-1185">Reference proteome</keyword>
<dbReference type="InterPro" id="IPR029058">
    <property type="entry name" value="AB_hydrolase_fold"/>
</dbReference>
<sequence>MAATAANAVQVDIALGALQLRGVYARPAGARGAVLFAHGSGSGRLSPRNHFVARVLQDAGFATLLFDLLTDEEQWRERETRHLRFDIALLGARLLATTRWLHARADAASLPVGYFGASTGAAAALVAAAEVASSFDAGGPRVFAVVSRGGRPDLADGALELVCAPTLLVVGSEDHEVLELNRRALARLLCEKALALVPGASHLFEEPGTLAQAAQLAADWFARHVDAAGGAR</sequence>
<evidence type="ECO:0000313" key="1">
    <source>
        <dbReference type="EMBL" id="MFC5571257.1"/>
    </source>
</evidence>
<dbReference type="Gene3D" id="3.40.50.1820">
    <property type="entry name" value="alpha/beta hydrolase"/>
    <property type="match status" value="1"/>
</dbReference>
<evidence type="ECO:0000313" key="2">
    <source>
        <dbReference type="Proteomes" id="UP001596036"/>
    </source>
</evidence>